<keyword evidence="2" id="KW-1185">Reference proteome</keyword>
<organism evidence="1 2">
    <name type="scientific">Gigaspora margarita</name>
    <dbReference type="NCBI Taxonomy" id="4874"/>
    <lineage>
        <taxon>Eukaryota</taxon>
        <taxon>Fungi</taxon>
        <taxon>Fungi incertae sedis</taxon>
        <taxon>Mucoromycota</taxon>
        <taxon>Glomeromycotina</taxon>
        <taxon>Glomeromycetes</taxon>
        <taxon>Diversisporales</taxon>
        <taxon>Gigasporaceae</taxon>
        <taxon>Gigaspora</taxon>
    </lineage>
</organism>
<sequence length="194" mass="22041">MIQISHAFLNSISYTISHHVRLEFNIEQGLDIELAIEGIRGTSVAHLEPECPKEIHPDRLTVDQLKMQLKNHKVSYNDESTKQDMISILNDILSQESEFQETELSAEVLNSNEESEFPLALGWALKETQKFGKRGGGKRISKHVITYLEGYFLAGNINKSDRYTAEEMHTELLELVKVDSLEKSDVPKVSTIQN</sequence>
<evidence type="ECO:0000313" key="1">
    <source>
        <dbReference type="EMBL" id="CAG8663729.1"/>
    </source>
</evidence>
<gene>
    <name evidence="1" type="ORF">GMARGA_LOCUS10028</name>
</gene>
<comment type="caution">
    <text evidence="1">The sequence shown here is derived from an EMBL/GenBank/DDBJ whole genome shotgun (WGS) entry which is preliminary data.</text>
</comment>
<dbReference type="EMBL" id="CAJVQB010005517">
    <property type="protein sequence ID" value="CAG8663729.1"/>
    <property type="molecule type" value="Genomic_DNA"/>
</dbReference>
<accession>A0ABN7US44</accession>
<reference evidence="1 2" key="1">
    <citation type="submission" date="2021-06" db="EMBL/GenBank/DDBJ databases">
        <authorList>
            <person name="Kallberg Y."/>
            <person name="Tangrot J."/>
            <person name="Rosling A."/>
        </authorList>
    </citation>
    <scope>NUCLEOTIDE SEQUENCE [LARGE SCALE GENOMIC DNA]</scope>
    <source>
        <strain evidence="1 2">120-4 pot B 10/14</strain>
    </source>
</reference>
<proteinExistence type="predicted"/>
<protein>
    <submittedName>
        <fullName evidence="1">34042_t:CDS:1</fullName>
    </submittedName>
</protein>
<name>A0ABN7US44_GIGMA</name>
<evidence type="ECO:0000313" key="2">
    <source>
        <dbReference type="Proteomes" id="UP000789901"/>
    </source>
</evidence>
<dbReference type="Proteomes" id="UP000789901">
    <property type="component" value="Unassembled WGS sequence"/>
</dbReference>